<dbReference type="AlphaFoldDB" id="A0AAW1YEJ2"/>
<dbReference type="InterPro" id="IPR015655">
    <property type="entry name" value="PP2C"/>
</dbReference>
<proteinExistence type="predicted"/>
<dbReference type="Gene3D" id="3.60.40.10">
    <property type="entry name" value="PPM-type phosphatase domain"/>
    <property type="match status" value="1"/>
</dbReference>
<dbReference type="CDD" id="cd00143">
    <property type="entry name" value="PP2Cc"/>
    <property type="match status" value="1"/>
</dbReference>
<dbReference type="InterPro" id="IPR001932">
    <property type="entry name" value="PPM-type_phosphatase-like_dom"/>
</dbReference>
<keyword evidence="3" id="KW-1185">Reference proteome</keyword>
<dbReference type="SUPFAM" id="SSF81606">
    <property type="entry name" value="PP2C-like"/>
    <property type="match status" value="1"/>
</dbReference>
<evidence type="ECO:0000313" key="3">
    <source>
        <dbReference type="Proteomes" id="UP001457282"/>
    </source>
</evidence>
<organism evidence="2 3">
    <name type="scientific">Rubus argutus</name>
    <name type="common">Southern blackberry</name>
    <dbReference type="NCBI Taxonomy" id="59490"/>
    <lineage>
        <taxon>Eukaryota</taxon>
        <taxon>Viridiplantae</taxon>
        <taxon>Streptophyta</taxon>
        <taxon>Embryophyta</taxon>
        <taxon>Tracheophyta</taxon>
        <taxon>Spermatophyta</taxon>
        <taxon>Magnoliopsida</taxon>
        <taxon>eudicotyledons</taxon>
        <taxon>Gunneridae</taxon>
        <taxon>Pentapetalae</taxon>
        <taxon>rosids</taxon>
        <taxon>fabids</taxon>
        <taxon>Rosales</taxon>
        <taxon>Rosaceae</taxon>
        <taxon>Rosoideae</taxon>
        <taxon>Rosoideae incertae sedis</taxon>
        <taxon>Rubus</taxon>
    </lineage>
</organism>
<feature type="domain" description="PPM-type phosphatase" evidence="1">
    <location>
        <begin position="35"/>
        <end position="335"/>
    </location>
</feature>
<evidence type="ECO:0000259" key="1">
    <source>
        <dbReference type="PROSITE" id="PS51746"/>
    </source>
</evidence>
<dbReference type="EMBL" id="JBEDUW010000002">
    <property type="protein sequence ID" value="KAK9946307.1"/>
    <property type="molecule type" value="Genomic_DNA"/>
</dbReference>
<dbReference type="PANTHER" id="PTHR47992">
    <property type="entry name" value="PROTEIN PHOSPHATASE"/>
    <property type="match status" value="1"/>
</dbReference>
<dbReference type="Pfam" id="PF00481">
    <property type="entry name" value="PP2C"/>
    <property type="match status" value="1"/>
</dbReference>
<dbReference type="GO" id="GO:0004722">
    <property type="term" value="F:protein serine/threonine phosphatase activity"/>
    <property type="evidence" value="ECO:0007669"/>
    <property type="project" value="InterPro"/>
</dbReference>
<comment type="caution">
    <text evidence="2">The sequence shown here is derived from an EMBL/GenBank/DDBJ whole genome shotgun (WGS) entry which is preliminary data.</text>
</comment>
<accession>A0AAW1YEJ2</accession>
<sequence length="341" mass="37126">MGICISCSASGHKIQDGNENAMFFRKNSDVFGAQSHGSLYSKEGSKGLNQDSAILYQGYGVGDASFCGVFDGHGGNGHVVSQMVKNHLPALLQSQMEALEHVSLVPESGGELQNRIHGTDAESKPSQKFDKWEEALVNAFKVMDKEIKLQESLDCSCSGSTAVVVIRQGEDLFIANLGDSRAILGTMTENGIEGIQLTTDLKPGLPNEAERIRACKGRVIALEHEKHIQRVWLPHEFLPGLAMSRAFGDFLLKDYGIIAVPDVSHRRLTSKDQFIVLATDGVWDVLSNNEVASIVWEAESAEAAARAVTETATATWRTKYPTSKIDDCTVVCLFLNSLQLL</sequence>
<name>A0AAW1YEJ2_RUBAR</name>
<dbReference type="SMART" id="SM00332">
    <property type="entry name" value="PP2Cc"/>
    <property type="match status" value="1"/>
</dbReference>
<reference evidence="2 3" key="1">
    <citation type="journal article" date="2023" name="G3 (Bethesda)">
        <title>A chromosome-length genome assembly and annotation of blackberry (Rubus argutus, cv. 'Hillquist').</title>
        <authorList>
            <person name="Bruna T."/>
            <person name="Aryal R."/>
            <person name="Dudchenko O."/>
            <person name="Sargent D.J."/>
            <person name="Mead D."/>
            <person name="Buti M."/>
            <person name="Cavallini A."/>
            <person name="Hytonen T."/>
            <person name="Andres J."/>
            <person name="Pham M."/>
            <person name="Weisz D."/>
            <person name="Mascagni F."/>
            <person name="Usai G."/>
            <person name="Natali L."/>
            <person name="Bassil N."/>
            <person name="Fernandez G.E."/>
            <person name="Lomsadze A."/>
            <person name="Armour M."/>
            <person name="Olukolu B."/>
            <person name="Poorten T."/>
            <person name="Britton C."/>
            <person name="Davik J."/>
            <person name="Ashrafi H."/>
            <person name="Aiden E.L."/>
            <person name="Borodovsky M."/>
            <person name="Worthington M."/>
        </authorList>
    </citation>
    <scope>NUCLEOTIDE SEQUENCE [LARGE SCALE GENOMIC DNA]</scope>
    <source>
        <strain evidence="2">PI 553951</strain>
    </source>
</reference>
<dbReference type="Proteomes" id="UP001457282">
    <property type="component" value="Unassembled WGS sequence"/>
</dbReference>
<evidence type="ECO:0000313" key="2">
    <source>
        <dbReference type="EMBL" id="KAK9946307.1"/>
    </source>
</evidence>
<dbReference type="InterPro" id="IPR036457">
    <property type="entry name" value="PPM-type-like_dom_sf"/>
</dbReference>
<protein>
    <recommendedName>
        <fullName evidence="1">PPM-type phosphatase domain-containing protein</fullName>
    </recommendedName>
</protein>
<gene>
    <name evidence="2" type="ORF">M0R45_011776</name>
</gene>
<dbReference type="PROSITE" id="PS51746">
    <property type="entry name" value="PPM_2"/>
    <property type="match status" value="1"/>
</dbReference>